<dbReference type="NCBIfam" id="TIGR03573">
    <property type="entry name" value="WbuX"/>
    <property type="match status" value="1"/>
</dbReference>
<name>A0ABN0H235_9FUSO</name>
<sequence>MKKEEKKYQVCSNCVMDTSDSKIVFDKKGMCDHCHNFYENIEPNWNPEGNPEELQKLIDKIKKDGKGKKYDCLIGLSGGVDSSYVAYCAIKKWGLRPLIFAVDTCWNLEVANKNVEKIINKLGVDVYYEKINHDEMMDLQLAFFKSQVPYQDTPQDHNIFAALYNFAAKNGFKHILTGGNYSTECVREPNEWVHENDITLIKDIHKKFGKKSLDHLQLCGMFKYRLYYRYFKGVQLHKVLDLIRYKKNEAIDELKREFNWEPYANKHFESIFTRFYEGYWLPKKFGYDKRRAHFSSLILTGQLDRKEALEILKNPPYSEEIAMQDMEFICKEMGISIEEFKKLMEQENKTYKDYKNGYKYIHWARNLAKLFGIEKRNIR</sequence>
<dbReference type="InterPro" id="IPR020022">
    <property type="entry name" value="N-acetyl_sugar_amidoTrfase"/>
</dbReference>
<dbReference type="RefSeq" id="WP_005916228.1">
    <property type="nucleotide sequence ID" value="NZ_ALVD01000002.1"/>
</dbReference>
<dbReference type="Gene3D" id="3.40.50.620">
    <property type="entry name" value="HUPs"/>
    <property type="match status" value="1"/>
</dbReference>
<protein>
    <submittedName>
        <fullName evidence="1">N-acetyl sugar amidotransferase</fullName>
    </submittedName>
</protein>
<dbReference type="EMBL" id="ALVD01000002">
    <property type="protein sequence ID" value="EJU08367.1"/>
    <property type="molecule type" value="Genomic_DNA"/>
</dbReference>
<evidence type="ECO:0000313" key="2">
    <source>
        <dbReference type="Proteomes" id="UP000004829"/>
    </source>
</evidence>
<comment type="caution">
    <text evidence="1">The sequence shown here is derived from an EMBL/GenBank/DDBJ whole genome shotgun (WGS) entry which is preliminary data.</text>
</comment>
<gene>
    <name evidence="1" type="ORF">B437_03581</name>
</gene>
<dbReference type="InterPro" id="IPR014729">
    <property type="entry name" value="Rossmann-like_a/b/a_fold"/>
</dbReference>
<accession>A0ABN0H235</accession>
<keyword evidence="2" id="KW-1185">Reference proteome</keyword>
<organism evidence="1 2">
    <name type="scientific">Fusobacterium hwasookii ChDC F128</name>
    <dbReference type="NCBI Taxonomy" id="1216362"/>
    <lineage>
        <taxon>Bacteria</taxon>
        <taxon>Fusobacteriati</taxon>
        <taxon>Fusobacteriota</taxon>
        <taxon>Fusobacteriia</taxon>
        <taxon>Fusobacteriales</taxon>
        <taxon>Fusobacteriaceae</taxon>
        <taxon>Fusobacterium</taxon>
    </lineage>
</organism>
<evidence type="ECO:0000313" key="1">
    <source>
        <dbReference type="EMBL" id="EJU08367.1"/>
    </source>
</evidence>
<reference evidence="2" key="1">
    <citation type="journal article" date="2012" name="J. Bacteriol.">
        <title>Draft Genome Sequence of Fusobacterium nucleatum ChDC F128, Isolated from a Periodontitis Lesion.</title>
        <authorList>
            <person name="Park S.N."/>
            <person name="Kong S.W."/>
            <person name="Kim H.S."/>
            <person name="Park M.S."/>
            <person name="Lee J.W."/>
            <person name="Cho E."/>
            <person name="Lim Y.K."/>
            <person name="Choi M.H."/>
            <person name="Chang Y.H."/>
            <person name="Shin J.H."/>
            <person name="Park H.S."/>
            <person name="Choi S.H."/>
            <person name="Kook J.K."/>
        </authorList>
    </citation>
    <scope>NUCLEOTIDE SEQUENCE [LARGE SCALE GENOMIC DNA]</scope>
    <source>
        <strain evidence="2">ChDC F128</strain>
    </source>
</reference>
<dbReference type="SUPFAM" id="SSF52402">
    <property type="entry name" value="Adenine nucleotide alpha hydrolases-like"/>
    <property type="match status" value="1"/>
</dbReference>
<dbReference type="Proteomes" id="UP000004829">
    <property type="component" value="Unassembled WGS sequence"/>
</dbReference>
<proteinExistence type="predicted"/>